<dbReference type="OrthoDB" id="5442644at2"/>
<evidence type="ECO:0000313" key="1">
    <source>
        <dbReference type="EMBL" id="PYD55549.1"/>
    </source>
</evidence>
<reference evidence="1 2" key="1">
    <citation type="submission" date="2017-07" db="EMBL/GenBank/DDBJ databases">
        <title>A draft genome sequence of Komagataeibacter xylinus LMG 1515.</title>
        <authorList>
            <person name="Skraban J."/>
            <person name="Cleenwerck I."/>
            <person name="Vandamme P."/>
            <person name="Trcek J."/>
        </authorList>
    </citation>
    <scope>NUCLEOTIDE SEQUENCE [LARGE SCALE GENOMIC DNA]</scope>
    <source>
        <strain evidence="1 2">LMG 1515</strain>
    </source>
</reference>
<dbReference type="AlphaFoldDB" id="A0A318PEF1"/>
<accession>A0A318PEF1</accession>
<comment type="caution">
    <text evidence="1">The sequence shown here is derived from an EMBL/GenBank/DDBJ whole genome shotgun (WGS) entry which is preliminary data.</text>
</comment>
<protein>
    <submittedName>
        <fullName evidence="1">Uncharacterized protein</fullName>
    </submittedName>
</protein>
<gene>
    <name evidence="1" type="ORF">CFR75_15970</name>
</gene>
<evidence type="ECO:0000313" key="2">
    <source>
        <dbReference type="Proteomes" id="UP000248257"/>
    </source>
</evidence>
<sequence>MSGSITFDNYPTSQRTHGIFAEIDPQNQGGSQNLRTLILGQKLTSGNAEANVPFLATGLSDARQSIGAGSIA</sequence>
<dbReference type="RefSeq" id="WP_061276609.1">
    <property type="nucleotide sequence ID" value="NZ_CBCRXN010000096.1"/>
</dbReference>
<name>A0A318PEF1_KOMXY</name>
<organism evidence="1 2">
    <name type="scientific">Komagataeibacter xylinus</name>
    <name type="common">Gluconacetobacter xylinus</name>
    <dbReference type="NCBI Taxonomy" id="28448"/>
    <lineage>
        <taxon>Bacteria</taxon>
        <taxon>Pseudomonadati</taxon>
        <taxon>Pseudomonadota</taxon>
        <taxon>Alphaproteobacteria</taxon>
        <taxon>Acetobacterales</taxon>
        <taxon>Acetobacteraceae</taxon>
        <taxon>Komagataeibacter</taxon>
    </lineage>
</organism>
<keyword evidence="2" id="KW-1185">Reference proteome</keyword>
<proteinExistence type="predicted"/>
<dbReference type="Proteomes" id="UP000248257">
    <property type="component" value="Unassembled WGS sequence"/>
</dbReference>
<dbReference type="EMBL" id="NKUC01000069">
    <property type="protein sequence ID" value="PYD55549.1"/>
    <property type="molecule type" value="Genomic_DNA"/>
</dbReference>